<sequence length="258" mass="28501">MIIERANQEDFSSLKSLWSEVFSEDPVFLEHFFTVRFASEHIFVARKDGIIVSALHALPAQYLQGGTIKECSFIVGAATYASHRKQGIMGALLAAVKQAYNHPITLFPAVRPFYEANGYYTTSSVLAFPLEGIEASSTASIPMDIEHLDSLYRTEHALHGCLLRDRKAWDFLTEGYQTLCVQNGYAFISGGKAVETCASDETAAKELLALLASNAVTEVHTLENSFLTRLLDRKKAVPIPMGMSTDTSMQGVYIAEQY</sequence>
<name>A0A645BP11_9ZZZZ</name>
<dbReference type="InterPro" id="IPR000182">
    <property type="entry name" value="GNAT_dom"/>
</dbReference>
<evidence type="ECO:0000259" key="1">
    <source>
        <dbReference type="PROSITE" id="PS51186"/>
    </source>
</evidence>
<reference evidence="2" key="1">
    <citation type="submission" date="2019-08" db="EMBL/GenBank/DDBJ databases">
        <authorList>
            <person name="Kucharzyk K."/>
            <person name="Murdoch R.W."/>
            <person name="Higgins S."/>
            <person name="Loffler F."/>
        </authorList>
    </citation>
    <scope>NUCLEOTIDE SEQUENCE</scope>
</reference>
<dbReference type="GO" id="GO:0016747">
    <property type="term" value="F:acyltransferase activity, transferring groups other than amino-acyl groups"/>
    <property type="evidence" value="ECO:0007669"/>
    <property type="project" value="InterPro"/>
</dbReference>
<dbReference type="AlphaFoldDB" id="A0A645BP11"/>
<gene>
    <name evidence="2" type="ORF">SDC9_114126</name>
</gene>
<organism evidence="2">
    <name type="scientific">bioreactor metagenome</name>
    <dbReference type="NCBI Taxonomy" id="1076179"/>
    <lineage>
        <taxon>unclassified sequences</taxon>
        <taxon>metagenomes</taxon>
        <taxon>ecological metagenomes</taxon>
    </lineage>
</organism>
<feature type="domain" description="N-acetyltransferase" evidence="1">
    <location>
        <begin position="1"/>
        <end position="148"/>
    </location>
</feature>
<dbReference type="PROSITE" id="PS51186">
    <property type="entry name" value="GNAT"/>
    <property type="match status" value="1"/>
</dbReference>
<accession>A0A645BP11</accession>
<dbReference type="Pfam" id="PF13527">
    <property type="entry name" value="Acetyltransf_9"/>
    <property type="match status" value="1"/>
</dbReference>
<protein>
    <recommendedName>
        <fullName evidence="1">N-acetyltransferase domain-containing protein</fullName>
    </recommendedName>
</protein>
<comment type="caution">
    <text evidence="2">The sequence shown here is derived from an EMBL/GenBank/DDBJ whole genome shotgun (WGS) entry which is preliminary data.</text>
</comment>
<dbReference type="InterPro" id="IPR016181">
    <property type="entry name" value="Acyl_CoA_acyltransferase"/>
</dbReference>
<dbReference type="Gene3D" id="3.40.630.30">
    <property type="match status" value="1"/>
</dbReference>
<evidence type="ECO:0000313" key="2">
    <source>
        <dbReference type="EMBL" id="MPM67209.1"/>
    </source>
</evidence>
<proteinExistence type="predicted"/>
<dbReference type="SUPFAM" id="SSF55729">
    <property type="entry name" value="Acyl-CoA N-acyltransferases (Nat)"/>
    <property type="match status" value="1"/>
</dbReference>
<dbReference type="EMBL" id="VSSQ01021555">
    <property type="protein sequence ID" value="MPM67209.1"/>
    <property type="molecule type" value="Genomic_DNA"/>
</dbReference>